<proteinExistence type="predicted"/>
<dbReference type="AlphaFoldDB" id="A0AAD2D9Q9"/>
<keyword evidence="3" id="KW-1185">Reference proteome</keyword>
<organism evidence="2 3">
    <name type="scientific">Euplotes crassus</name>
    <dbReference type="NCBI Taxonomy" id="5936"/>
    <lineage>
        <taxon>Eukaryota</taxon>
        <taxon>Sar</taxon>
        <taxon>Alveolata</taxon>
        <taxon>Ciliophora</taxon>
        <taxon>Intramacronucleata</taxon>
        <taxon>Spirotrichea</taxon>
        <taxon>Hypotrichia</taxon>
        <taxon>Euplotida</taxon>
        <taxon>Euplotidae</taxon>
        <taxon>Moneuplotes</taxon>
    </lineage>
</organism>
<dbReference type="EMBL" id="CAMPGE010027084">
    <property type="protein sequence ID" value="CAI2384741.1"/>
    <property type="molecule type" value="Genomic_DNA"/>
</dbReference>
<protein>
    <submittedName>
        <fullName evidence="2">Uncharacterized protein</fullName>
    </submittedName>
</protein>
<sequence>MIKCSRILKASCKKSKLPKEGTNLSISLSKRAIIRRNLNFQIRERNKLKFKISSNSKKSLHKNSKSRIVNERSTPNLSNSKEIFEVISRLFINNYTTKVLRCFQRKNFVKDLLEQAPK</sequence>
<reference evidence="2" key="1">
    <citation type="submission" date="2023-07" db="EMBL/GenBank/DDBJ databases">
        <authorList>
            <consortium name="AG Swart"/>
            <person name="Singh M."/>
            <person name="Singh A."/>
            <person name="Seah K."/>
            <person name="Emmerich C."/>
        </authorList>
    </citation>
    <scope>NUCLEOTIDE SEQUENCE</scope>
    <source>
        <strain evidence="2">DP1</strain>
    </source>
</reference>
<evidence type="ECO:0000313" key="2">
    <source>
        <dbReference type="EMBL" id="CAI2384741.1"/>
    </source>
</evidence>
<evidence type="ECO:0000256" key="1">
    <source>
        <dbReference type="SAM" id="MobiDB-lite"/>
    </source>
</evidence>
<accession>A0AAD2D9Q9</accession>
<evidence type="ECO:0000313" key="3">
    <source>
        <dbReference type="Proteomes" id="UP001295684"/>
    </source>
</evidence>
<name>A0AAD2D9Q9_EUPCR</name>
<feature type="region of interest" description="Disordered" evidence="1">
    <location>
        <begin position="53"/>
        <end position="73"/>
    </location>
</feature>
<gene>
    <name evidence="2" type="ORF">ECRASSUSDP1_LOCUS26276</name>
</gene>
<comment type="caution">
    <text evidence="2">The sequence shown here is derived from an EMBL/GenBank/DDBJ whole genome shotgun (WGS) entry which is preliminary data.</text>
</comment>
<dbReference type="Proteomes" id="UP001295684">
    <property type="component" value="Unassembled WGS sequence"/>
</dbReference>